<dbReference type="InterPro" id="IPR003609">
    <property type="entry name" value="Pan_app"/>
</dbReference>
<evidence type="ECO:0000256" key="9">
    <source>
        <dbReference type="ARBA" id="ARBA00022777"/>
    </source>
</evidence>
<evidence type="ECO:0000256" key="15">
    <source>
        <dbReference type="ARBA" id="ARBA00023180"/>
    </source>
</evidence>
<dbReference type="PANTHER" id="PTHR47976">
    <property type="entry name" value="G-TYPE LECTIN S-RECEPTOR-LIKE SERINE/THREONINE-PROTEIN KINASE SD2-5"/>
    <property type="match status" value="1"/>
</dbReference>
<keyword evidence="8" id="KW-0547">Nucleotide-binding</keyword>
<evidence type="ECO:0000313" key="22">
    <source>
        <dbReference type="Proteomes" id="UP000593564"/>
    </source>
</evidence>
<feature type="domain" description="Protein kinase" evidence="19">
    <location>
        <begin position="429"/>
        <end position="530"/>
    </location>
</feature>
<comment type="catalytic activity">
    <reaction evidence="16">
        <text>L-threonyl-[protein] + ATP = O-phospho-L-threonyl-[protein] + ADP + H(+)</text>
        <dbReference type="Rhea" id="RHEA:46608"/>
        <dbReference type="Rhea" id="RHEA-COMP:11060"/>
        <dbReference type="Rhea" id="RHEA-COMP:11605"/>
        <dbReference type="ChEBI" id="CHEBI:15378"/>
        <dbReference type="ChEBI" id="CHEBI:30013"/>
        <dbReference type="ChEBI" id="CHEBI:30616"/>
        <dbReference type="ChEBI" id="CHEBI:61977"/>
        <dbReference type="ChEBI" id="CHEBI:456216"/>
        <dbReference type="EC" id="2.7.11.1"/>
    </reaction>
</comment>
<evidence type="ECO:0000256" key="7">
    <source>
        <dbReference type="ARBA" id="ARBA00022729"/>
    </source>
</evidence>
<evidence type="ECO:0000256" key="11">
    <source>
        <dbReference type="ARBA" id="ARBA00022989"/>
    </source>
</evidence>
<accession>A0A7J7GQI9</accession>
<reference evidence="22" key="1">
    <citation type="journal article" date="2020" name="Nat. Commun.">
        <title>Genome assembly of wild tea tree DASZ reveals pedigree and selection history of tea varieties.</title>
        <authorList>
            <person name="Zhang W."/>
            <person name="Zhang Y."/>
            <person name="Qiu H."/>
            <person name="Guo Y."/>
            <person name="Wan H."/>
            <person name="Zhang X."/>
            <person name="Scossa F."/>
            <person name="Alseekh S."/>
            <person name="Zhang Q."/>
            <person name="Wang P."/>
            <person name="Xu L."/>
            <person name="Schmidt M.H."/>
            <person name="Jia X."/>
            <person name="Li D."/>
            <person name="Zhu A."/>
            <person name="Guo F."/>
            <person name="Chen W."/>
            <person name="Ni D."/>
            <person name="Usadel B."/>
            <person name="Fernie A.R."/>
            <person name="Wen W."/>
        </authorList>
    </citation>
    <scope>NUCLEOTIDE SEQUENCE [LARGE SCALE GENOMIC DNA]</scope>
    <source>
        <strain evidence="22">cv. G240</strain>
    </source>
</reference>
<dbReference type="InterPro" id="IPR001480">
    <property type="entry name" value="Bulb-type_lectin_dom"/>
</dbReference>
<dbReference type="AlphaFoldDB" id="A0A7J7GQI9"/>
<evidence type="ECO:0000259" key="19">
    <source>
        <dbReference type="PROSITE" id="PS50011"/>
    </source>
</evidence>
<evidence type="ECO:0000256" key="2">
    <source>
        <dbReference type="ARBA" id="ARBA00012513"/>
    </source>
</evidence>
<dbReference type="PROSITE" id="PS50011">
    <property type="entry name" value="PROTEIN_KINASE_DOM"/>
    <property type="match status" value="1"/>
</dbReference>
<feature type="transmembrane region" description="Helical" evidence="18">
    <location>
        <begin position="366"/>
        <end position="392"/>
    </location>
</feature>
<evidence type="ECO:0000256" key="6">
    <source>
        <dbReference type="ARBA" id="ARBA00022692"/>
    </source>
</evidence>
<gene>
    <name evidence="21" type="ORF">HYC85_020369</name>
</gene>
<keyword evidence="10" id="KW-0067">ATP-binding</keyword>
<keyword evidence="9" id="KW-0418">Kinase</keyword>
<keyword evidence="13" id="KW-1015">Disulfide bond</keyword>
<dbReference type="Pfam" id="PF08276">
    <property type="entry name" value="PAN_2"/>
    <property type="match status" value="1"/>
</dbReference>
<dbReference type="EC" id="2.7.11.1" evidence="2"/>
<comment type="subcellular location">
    <subcellularLocation>
        <location evidence="1">Membrane</location>
        <topology evidence="1">Single-pass type I membrane protein</topology>
    </subcellularLocation>
</comment>
<dbReference type="Gene3D" id="2.90.10.10">
    <property type="entry name" value="Bulb-type lectin domain"/>
    <property type="match status" value="2"/>
</dbReference>
<dbReference type="InterPro" id="IPR001245">
    <property type="entry name" value="Ser-Thr/Tyr_kinase_cat_dom"/>
</dbReference>
<dbReference type="EMBL" id="JACBKZ010000009">
    <property type="protein sequence ID" value="KAF5942727.1"/>
    <property type="molecule type" value="Genomic_DNA"/>
</dbReference>
<evidence type="ECO:0000256" key="5">
    <source>
        <dbReference type="ARBA" id="ARBA00022679"/>
    </source>
</evidence>
<proteinExistence type="predicted"/>
<dbReference type="InterPro" id="IPR036426">
    <property type="entry name" value="Bulb-type_lectin_dom_sf"/>
</dbReference>
<sequence length="530" mass="59628">MIHQSPPIRHSKLTRSGKLVLRTEEHRGEEKLIANTTGSAASASMLDSGNLVLYNDTQQQQPIWQSFDFPTDTILGGQNLSMGMRLTSHLSDTDHSTGQYEIILQTDGNLVLYPLNTEESPTDAYYASGTDRYAPLFLSFNHSTGTLALINSTSLEAIRYLNSGLAINNNYKTIIYRATLYFGGFFKLNSHKFNARSGESQIQNEWIQPADPCAVRNFCGFNSFCTFNDNQPYCLCVPGTDFIDANKWSLGCDKNFSRRVCKDGIENDTNSFYITTMENMKWGDFPYIQVMQVSMEDCKKSCLEDCNCEAASFVASTCRKHSLPVRYFERVVGGRAFTALFKVRVVKSEKQPLPQTLVSVRSRKEVMSILLVTIGLLTSSCVALAILGIYVYKFRVLKYKRLLQYGNLGITLELTLHLFSYSELKKATNGFKEEVGKGSFGAVYEGTLCRGKKLIAVTRLQKVVEEGEREFQAEIRAIGRRHHRNLVQLLGYCIEGSRRLLVCEYMSNGSLADLLNLQGAQIGMRELKFP</sequence>
<dbReference type="Gene3D" id="3.30.200.20">
    <property type="entry name" value="Phosphorylase Kinase, domain 1"/>
    <property type="match status" value="1"/>
</dbReference>
<evidence type="ECO:0000256" key="12">
    <source>
        <dbReference type="ARBA" id="ARBA00023136"/>
    </source>
</evidence>
<protein>
    <recommendedName>
        <fullName evidence="2">non-specific serine/threonine protein kinase</fullName>
        <ecNumber evidence="2">2.7.11.1</ecNumber>
    </recommendedName>
</protein>
<evidence type="ECO:0000259" key="20">
    <source>
        <dbReference type="PROSITE" id="PS50948"/>
    </source>
</evidence>
<organism evidence="21 22">
    <name type="scientific">Camellia sinensis</name>
    <name type="common">Tea plant</name>
    <name type="synonym">Thea sinensis</name>
    <dbReference type="NCBI Taxonomy" id="4442"/>
    <lineage>
        <taxon>Eukaryota</taxon>
        <taxon>Viridiplantae</taxon>
        <taxon>Streptophyta</taxon>
        <taxon>Embryophyta</taxon>
        <taxon>Tracheophyta</taxon>
        <taxon>Spermatophyta</taxon>
        <taxon>Magnoliopsida</taxon>
        <taxon>eudicotyledons</taxon>
        <taxon>Gunneridae</taxon>
        <taxon>Pentapetalae</taxon>
        <taxon>asterids</taxon>
        <taxon>Ericales</taxon>
        <taxon>Theaceae</taxon>
        <taxon>Camellia</taxon>
    </lineage>
</organism>
<evidence type="ECO:0000256" key="1">
    <source>
        <dbReference type="ARBA" id="ARBA00004479"/>
    </source>
</evidence>
<dbReference type="PROSITE" id="PS50948">
    <property type="entry name" value="PAN"/>
    <property type="match status" value="1"/>
</dbReference>
<dbReference type="FunFam" id="3.30.200.20:FF:000059">
    <property type="entry name" value="S-receptor-like serine/threonine-protein kinase"/>
    <property type="match status" value="1"/>
</dbReference>
<keyword evidence="3" id="KW-0723">Serine/threonine-protein kinase</keyword>
<keyword evidence="7" id="KW-0732">Signal</keyword>
<evidence type="ECO:0000256" key="13">
    <source>
        <dbReference type="ARBA" id="ARBA00023157"/>
    </source>
</evidence>
<keyword evidence="14" id="KW-0675">Receptor</keyword>
<dbReference type="InterPro" id="IPR011009">
    <property type="entry name" value="Kinase-like_dom_sf"/>
</dbReference>
<name>A0A7J7GQI9_CAMSI</name>
<keyword evidence="5" id="KW-0808">Transferase</keyword>
<evidence type="ECO:0000256" key="17">
    <source>
        <dbReference type="ARBA" id="ARBA00048679"/>
    </source>
</evidence>
<evidence type="ECO:0000313" key="21">
    <source>
        <dbReference type="EMBL" id="KAF5942727.1"/>
    </source>
</evidence>
<feature type="domain" description="Apple" evidence="20">
    <location>
        <begin position="261"/>
        <end position="332"/>
    </location>
</feature>
<dbReference type="Pfam" id="PF07714">
    <property type="entry name" value="PK_Tyr_Ser-Thr"/>
    <property type="match status" value="1"/>
</dbReference>
<keyword evidence="6 18" id="KW-0812">Transmembrane</keyword>
<keyword evidence="12 18" id="KW-0472">Membrane</keyword>
<dbReference type="GO" id="GO:0004674">
    <property type="term" value="F:protein serine/threonine kinase activity"/>
    <property type="evidence" value="ECO:0007669"/>
    <property type="project" value="UniProtKB-KW"/>
</dbReference>
<dbReference type="GO" id="GO:0016020">
    <property type="term" value="C:membrane"/>
    <property type="evidence" value="ECO:0007669"/>
    <property type="project" value="UniProtKB-SubCell"/>
</dbReference>
<keyword evidence="15" id="KW-0325">Glycoprotein</keyword>
<dbReference type="SUPFAM" id="SSF56112">
    <property type="entry name" value="Protein kinase-like (PK-like)"/>
    <property type="match status" value="1"/>
</dbReference>
<dbReference type="PANTHER" id="PTHR47976:SF27">
    <property type="entry name" value="RECEPTOR-LIKE SERINE_THREONINE-PROTEIN KINASE"/>
    <property type="match status" value="1"/>
</dbReference>
<dbReference type="Proteomes" id="UP000593564">
    <property type="component" value="Unassembled WGS sequence"/>
</dbReference>
<evidence type="ECO:0000256" key="4">
    <source>
        <dbReference type="ARBA" id="ARBA00022536"/>
    </source>
</evidence>
<dbReference type="SUPFAM" id="SSF51110">
    <property type="entry name" value="alpha-D-mannose-specific plant lectins"/>
    <property type="match status" value="1"/>
</dbReference>
<dbReference type="InterPro" id="IPR000719">
    <property type="entry name" value="Prot_kinase_dom"/>
</dbReference>
<evidence type="ECO:0000256" key="14">
    <source>
        <dbReference type="ARBA" id="ARBA00023170"/>
    </source>
</evidence>
<keyword evidence="4" id="KW-0245">EGF-like domain</keyword>
<reference evidence="21 22" key="2">
    <citation type="submission" date="2020-07" db="EMBL/GenBank/DDBJ databases">
        <title>Genome assembly of wild tea tree DASZ reveals pedigree and selection history of tea varieties.</title>
        <authorList>
            <person name="Zhang W."/>
        </authorList>
    </citation>
    <scope>NUCLEOTIDE SEQUENCE [LARGE SCALE GENOMIC DNA]</scope>
    <source>
        <strain evidence="22">cv. G240</strain>
        <tissue evidence="21">Leaf</tissue>
    </source>
</reference>
<dbReference type="InterPro" id="IPR051343">
    <property type="entry name" value="G-type_lectin_kinases/EP1-like"/>
</dbReference>
<evidence type="ECO:0000256" key="16">
    <source>
        <dbReference type="ARBA" id="ARBA00047899"/>
    </source>
</evidence>
<evidence type="ECO:0000256" key="3">
    <source>
        <dbReference type="ARBA" id="ARBA00022527"/>
    </source>
</evidence>
<evidence type="ECO:0000256" key="10">
    <source>
        <dbReference type="ARBA" id="ARBA00022840"/>
    </source>
</evidence>
<keyword evidence="22" id="KW-1185">Reference proteome</keyword>
<dbReference type="Pfam" id="PF01453">
    <property type="entry name" value="B_lectin"/>
    <property type="match status" value="1"/>
</dbReference>
<comment type="catalytic activity">
    <reaction evidence="17">
        <text>L-seryl-[protein] + ATP = O-phospho-L-seryl-[protein] + ADP + H(+)</text>
        <dbReference type="Rhea" id="RHEA:17989"/>
        <dbReference type="Rhea" id="RHEA-COMP:9863"/>
        <dbReference type="Rhea" id="RHEA-COMP:11604"/>
        <dbReference type="ChEBI" id="CHEBI:15378"/>
        <dbReference type="ChEBI" id="CHEBI:29999"/>
        <dbReference type="ChEBI" id="CHEBI:30616"/>
        <dbReference type="ChEBI" id="CHEBI:83421"/>
        <dbReference type="ChEBI" id="CHEBI:456216"/>
        <dbReference type="EC" id="2.7.11.1"/>
    </reaction>
</comment>
<comment type="caution">
    <text evidence="21">The sequence shown here is derived from an EMBL/GenBank/DDBJ whole genome shotgun (WGS) entry which is preliminary data.</text>
</comment>
<evidence type="ECO:0000256" key="8">
    <source>
        <dbReference type="ARBA" id="ARBA00022741"/>
    </source>
</evidence>
<keyword evidence="11 18" id="KW-1133">Transmembrane helix</keyword>
<dbReference type="GO" id="GO:0005524">
    <property type="term" value="F:ATP binding"/>
    <property type="evidence" value="ECO:0007669"/>
    <property type="project" value="UniProtKB-KW"/>
</dbReference>
<evidence type="ECO:0000256" key="18">
    <source>
        <dbReference type="SAM" id="Phobius"/>
    </source>
</evidence>